<dbReference type="SUPFAM" id="SSF55545">
    <property type="entry name" value="beta-N-acetylhexosaminidase-like domain"/>
    <property type="match status" value="1"/>
</dbReference>
<keyword evidence="1 2" id="KW-0378">Hydrolase</keyword>
<dbReference type="Proteomes" id="UP000886856">
    <property type="component" value="Unassembled WGS sequence"/>
</dbReference>
<comment type="caution">
    <text evidence="2">The sequence shown here is derived from an EMBL/GenBank/DDBJ whole genome shotgun (WGS) entry which is preliminary data.</text>
</comment>
<dbReference type="AlphaFoldDB" id="A0A9D2I299"/>
<dbReference type="InterPro" id="IPR029018">
    <property type="entry name" value="Hex-like_dom2"/>
</dbReference>
<protein>
    <submittedName>
        <fullName evidence="2">Glycosyl hydrolase 115 family protein</fullName>
    </submittedName>
</protein>
<gene>
    <name evidence="2" type="ORF">H9948_07985</name>
</gene>
<dbReference type="Gene3D" id="3.20.20.520">
    <property type="entry name" value="Glycosyl hydrolase family 115"/>
    <property type="match status" value="1"/>
</dbReference>
<accession>A0A9D2I299</accession>
<dbReference type="GO" id="GO:0016787">
    <property type="term" value="F:hydrolase activity"/>
    <property type="evidence" value="ECO:0007669"/>
    <property type="project" value="UniProtKB-KW"/>
</dbReference>
<dbReference type="InterPro" id="IPR042301">
    <property type="entry name" value="GH115_sf"/>
</dbReference>
<reference evidence="2" key="1">
    <citation type="journal article" date="2021" name="PeerJ">
        <title>Extensive microbial diversity within the chicken gut microbiome revealed by metagenomics and culture.</title>
        <authorList>
            <person name="Gilroy R."/>
            <person name="Ravi A."/>
            <person name="Getino M."/>
            <person name="Pursley I."/>
            <person name="Horton D.L."/>
            <person name="Alikhan N.F."/>
            <person name="Baker D."/>
            <person name="Gharbi K."/>
            <person name="Hall N."/>
            <person name="Watson M."/>
            <person name="Adriaenssens E.M."/>
            <person name="Foster-Nyarko E."/>
            <person name="Jarju S."/>
            <person name="Secka A."/>
            <person name="Antonio M."/>
            <person name="Oren A."/>
            <person name="Chaudhuri R.R."/>
            <person name="La Ragione R."/>
            <person name="Hildebrand F."/>
            <person name="Pallen M.J."/>
        </authorList>
    </citation>
    <scope>NUCLEOTIDE SEQUENCE</scope>
    <source>
        <strain evidence="2">CHK171-505</strain>
    </source>
</reference>
<sequence length="675" mass="78983">MTNFIHDASIKISYQGSTSRAIERAISRYKRDMEKVFIKKDTQSVKCMRLIKDDSLSLIEEQYQLIVEETSIEIKAIDERGLIYGLVHLSQDYLGIQPFWFFNDQVVEKKDSIAIPIQSSLSQPAKVRYRGWFINDEVLLSSWKYGQNESEKWEMVFEALLRCNGNMVIPGTDLTNQLTKTIANQMGLMITHHHAEPLGAEMFHRVYPEKEASFVTNRELFIDLWRQAIIQQKDQAVIWNIGFRGQGDRPFWADDPRFKTDQERGRLISDIIQIQYDLIKDYQENPICCVNLYGEVTDLYQKGYLTLPDQVIKVWADSGYGKMVSRRQGGHNPRTIAKPDQMMTGLHGIYYHVTFYDLQASNHLTMFPNSLAFMKDELVDAFNHRMDEFLIVNAGNIRPHQYQLSFMSQLWQSETVDPTSFSEAYFKEHFKEHAQAVQLLTEDYQDAIIAYGQYPDERAGEQLYYYAIRYLSHAWLTGQSSAIDRLNWLTGHMPSLAAQVSAIQTRIEPYLERWQKLYDRSKQLLDLETTVGQRIYNQIYLQIAIHHHGIQALYGICQSFHFDKNSNFLESFMSSSLAYQQVDELVSLMTYSTHDKWQGFYDNDCLTNVSLVRDIVQTVRGYIRLKGDGPHYYSWEKTYLTDRSERSVELLTNKTKQLSDDELYMNMKKRLEREE</sequence>
<reference evidence="2" key="2">
    <citation type="submission" date="2021-04" db="EMBL/GenBank/DDBJ databases">
        <authorList>
            <person name="Gilroy R."/>
        </authorList>
    </citation>
    <scope>NUCLEOTIDE SEQUENCE</scope>
    <source>
        <strain evidence="2">CHK171-505</strain>
    </source>
</reference>
<dbReference type="InterPro" id="IPR031924">
    <property type="entry name" value="GH115"/>
</dbReference>
<dbReference type="PANTHER" id="PTHR37842">
    <property type="match status" value="1"/>
</dbReference>
<name>A0A9D2I299_9LACT</name>
<evidence type="ECO:0000256" key="1">
    <source>
        <dbReference type="ARBA" id="ARBA00022801"/>
    </source>
</evidence>
<dbReference type="Pfam" id="PF15979">
    <property type="entry name" value="Glyco_hydro_115"/>
    <property type="match status" value="1"/>
</dbReference>
<evidence type="ECO:0000313" key="3">
    <source>
        <dbReference type="Proteomes" id="UP000886856"/>
    </source>
</evidence>
<proteinExistence type="predicted"/>
<organism evidence="2 3">
    <name type="scientific">Candidatus Jeotgalibaca merdavium</name>
    <dbReference type="NCBI Taxonomy" id="2838627"/>
    <lineage>
        <taxon>Bacteria</taxon>
        <taxon>Bacillati</taxon>
        <taxon>Bacillota</taxon>
        <taxon>Bacilli</taxon>
        <taxon>Lactobacillales</taxon>
        <taxon>Carnobacteriaceae</taxon>
        <taxon>Jeotgalibaca</taxon>
    </lineage>
</organism>
<dbReference type="EMBL" id="DWYW01000183">
    <property type="protein sequence ID" value="HJA90712.1"/>
    <property type="molecule type" value="Genomic_DNA"/>
</dbReference>
<dbReference type="GO" id="GO:0005975">
    <property type="term" value="P:carbohydrate metabolic process"/>
    <property type="evidence" value="ECO:0007669"/>
    <property type="project" value="UniProtKB-ARBA"/>
</dbReference>
<dbReference type="PANTHER" id="PTHR37842:SF2">
    <property type="entry name" value="GYLCOSYL HYDROLASE 115 C-TERMINAL DOMAIN-CONTAINING PROTEIN"/>
    <property type="match status" value="1"/>
</dbReference>
<dbReference type="Gene3D" id="3.30.379.10">
    <property type="entry name" value="Chitobiase/beta-hexosaminidase domain 2-like"/>
    <property type="match status" value="1"/>
</dbReference>
<evidence type="ECO:0000313" key="2">
    <source>
        <dbReference type="EMBL" id="HJA90712.1"/>
    </source>
</evidence>